<proteinExistence type="predicted"/>
<dbReference type="Gene3D" id="3.40.710.10">
    <property type="entry name" value="DD-peptidase/beta-lactamase superfamily"/>
    <property type="match status" value="1"/>
</dbReference>
<feature type="compositionally biased region" description="Pro residues" evidence="1">
    <location>
        <begin position="381"/>
        <end position="393"/>
    </location>
</feature>
<dbReference type="InterPro" id="IPR001466">
    <property type="entry name" value="Beta-lactam-related"/>
</dbReference>
<dbReference type="RefSeq" id="WP_323446830.1">
    <property type="nucleotide sequence ID" value="NZ_BSBI01000003.1"/>
</dbReference>
<dbReference type="EMBL" id="BSBI01000003">
    <property type="protein sequence ID" value="GLF94775.1"/>
    <property type="molecule type" value="Genomic_DNA"/>
</dbReference>
<accession>A0ABQ5NX69</accession>
<dbReference type="PANTHER" id="PTHR46825">
    <property type="entry name" value="D-ALANYL-D-ALANINE-CARBOXYPEPTIDASE/ENDOPEPTIDASE AMPH"/>
    <property type="match status" value="1"/>
</dbReference>
<feature type="domain" description="Beta-lactamase-related" evidence="2">
    <location>
        <begin position="41"/>
        <end position="355"/>
    </location>
</feature>
<dbReference type="InterPro" id="IPR012338">
    <property type="entry name" value="Beta-lactam/transpept-like"/>
</dbReference>
<protein>
    <submittedName>
        <fullName evidence="3">Serine hydrolase</fullName>
    </submittedName>
</protein>
<dbReference type="SUPFAM" id="SSF56601">
    <property type="entry name" value="beta-lactamase/transpeptidase-like"/>
    <property type="match status" value="1"/>
</dbReference>
<organism evidence="3 4">
    <name type="scientific">Streptomyces yaizuensis</name>
    <dbReference type="NCBI Taxonomy" id="2989713"/>
    <lineage>
        <taxon>Bacteria</taxon>
        <taxon>Bacillati</taxon>
        <taxon>Actinomycetota</taxon>
        <taxon>Actinomycetes</taxon>
        <taxon>Kitasatosporales</taxon>
        <taxon>Streptomycetaceae</taxon>
        <taxon>Streptomyces</taxon>
    </lineage>
</organism>
<feature type="region of interest" description="Disordered" evidence="1">
    <location>
        <begin position="1"/>
        <end position="24"/>
    </location>
</feature>
<reference evidence="3 4" key="1">
    <citation type="submission" date="2022-10" db="EMBL/GenBank/DDBJ databases">
        <title>Draft genome sequence of Streptomyces sp. YSPA8.</title>
        <authorList>
            <person name="Moriuchi R."/>
            <person name="Dohra H."/>
            <person name="Yamamura H."/>
            <person name="Kodani S."/>
        </authorList>
    </citation>
    <scope>NUCLEOTIDE SEQUENCE [LARGE SCALE GENOMIC DNA]</scope>
    <source>
        <strain evidence="3 4">YSPA8</strain>
    </source>
</reference>
<feature type="region of interest" description="Disordered" evidence="1">
    <location>
        <begin position="374"/>
        <end position="393"/>
    </location>
</feature>
<evidence type="ECO:0000313" key="3">
    <source>
        <dbReference type="EMBL" id="GLF94775.1"/>
    </source>
</evidence>
<comment type="caution">
    <text evidence="3">The sequence shown here is derived from an EMBL/GenBank/DDBJ whole genome shotgun (WGS) entry which is preliminary data.</text>
</comment>
<name>A0ABQ5NX69_9ACTN</name>
<gene>
    <name evidence="3" type="ORF">SYYSPA8_10780</name>
</gene>
<evidence type="ECO:0000259" key="2">
    <source>
        <dbReference type="Pfam" id="PF00144"/>
    </source>
</evidence>
<sequence length="393" mass="42350">MATEGAAAEPSPGPTAFTCRSGASPPADGFAELDEATAGRLDRAIRKVMDEAELPGVIAGVRAPGKGDYVRAFGTADKATGAPMATDLNMRIGSVTKTFTVTALLKLVDEGRVALDDTVGRYVAGVPNGDRITLRDLAGMRSGLFNYSEDEDFFKALTTDPERPFTPRELLDYSFRHPVRFEPDARFEYSNTNLILVGLVVERVSGTDLDRYVQQHILTPHELTRTSFPTGAEFPAPHAQGYTDQTADGREENATDWNPSWGWAAGAMISDLADLRRWAPLLATGHGLVSDRTQRERLTLHPTTVPDVGYGLGIFMVRGWVGHNGSLPGYEALTLYLCEQRATMVVLVNTDTGHGQQEPSTLVGEAITEIVSPGHVYDLPQPGPPSKSPSPGG</sequence>
<dbReference type="InterPro" id="IPR050491">
    <property type="entry name" value="AmpC-like"/>
</dbReference>
<dbReference type="Pfam" id="PF00144">
    <property type="entry name" value="Beta-lactamase"/>
    <property type="match status" value="1"/>
</dbReference>
<keyword evidence="4" id="KW-1185">Reference proteome</keyword>
<dbReference type="Proteomes" id="UP001291653">
    <property type="component" value="Unassembled WGS sequence"/>
</dbReference>
<evidence type="ECO:0000313" key="4">
    <source>
        <dbReference type="Proteomes" id="UP001291653"/>
    </source>
</evidence>
<keyword evidence="3" id="KW-0378">Hydrolase</keyword>
<dbReference type="GO" id="GO:0016787">
    <property type="term" value="F:hydrolase activity"/>
    <property type="evidence" value="ECO:0007669"/>
    <property type="project" value="UniProtKB-KW"/>
</dbReference>
<dbReference type="PANTHER" id="PTHR46825:SF7">
    <property type="entry name" value="D-ALANYL-D-ALANINE CARBOXYPEPTIDASE"/>
    <property type="match status" value="1"/>
</dbReference>
<evidence type="ECO:0000256" key="1">
    <source>
        <dbReference type="SAM" id="MobiDB-lite"/>
    </source>
</evidence>